<evidence type="ECO:0000256" key="5">
    <source>
        <dbReference type="ARBA" id="ARBA00023315"/>
    </source>
</evidence>
<evidence type="ECO:0000256" key="1">
    <source>
        <dbReference type="ARBA" id="ARBA00009943"/>
    </source>
</evidence>
<evidence type="ECO:0000256" key="2">
    <source>
        <dbReference type="ARBA" id="ARBA00022679"/>
    </source>
</evidence>
<keyword evidence="4" id="KW-0573">Peptidoglycan synthesis</keyword>
<dbReference type="GO" id="GO:0071555">
    <property type="term" value="P:cell wall organization"/>
    <property type="evidence" value="ECO:0007669"/>
    <property type="project" value="UniProtKB-KW"/>
</dbReference>
<evidence type="ECO:0000313" key="8">
    <source>
        <dbReference type="Proteomes" id="UP000028093"/>
    </source>
</evidence>
<organism evidence="7 8">
    <name type="scientific">Streptococcus mitis</name>
    <dbReference type="NCBI Taxonomy" id="28037"/>
    <lineage>
        <taxon>Bacteria</taxon>
        <taxon>Bacillati</taxon>
        <taxon>Bacillota</taxon>
        <taxon>Bacilli</taxon>
        <taxon>Lactobacillales</taxon>
        <taxon>Streptococcaceae</taxon>
        <taxon>Streptococcus</taxon>
        <taxon>Streptococcus mitis group</taxon>
    </lineage>
</organism>
<comment type="caution">
    <text evidence="7">The sequence shown here is derived from an EMBL/GenBank/DDBJ whole genome shotgun (WGS) entry which is preliminary data.</text>
</comment>
<dbReference type="Gene3D" id="3.40.630.30">
    <property type="match status" value="1"/>
</dbReference>
<sequence>MFDYKIGISEQEHDAFVIQHPQVNLLQSSSWAKIKDNWGNERLGFYKNGELVAVASILIKRLPLGYTMMYIPRGPIMDYQDKDLVKFVMRSLKQFGSCRRSVFIKFDPALILKQYPIDQSSAEFSENKLSVEAIQNLKDANCQWSGRTIAMSETIQPRYQANKILKEGGI</sequence>
<evidence type="ECO:0000313" key="7">
    <source>
        <dbReference type="EMBL" id="KEQ32372.1"/>
    </source>
</evidence>
<dbReference type="InterPro" id="IPR050644">
    <property type="entry name" value="PG_Glycine_Bridge_Synth"/>
</dbReference>
<dbReference type="InterPro" id="IPR016181">
    <property type="entry name" value="Acyl_CoA_acyltransferase"/>
</dbReference>
<reference evidence="7 8" key="1">
    <citation type="submission" date="2014-05" db="EMBL/GenBank/DDBJ databases">
        <authorList>
            <person name="Daugherty S.C."/>
            <person name="Tallon L.J."/>
            <person name="Sadzewicz L."/>
            <person name="Kilian M."/>
            <person name="Tettelin H."/>
        </authorList>
    </citation>
    <scope>NUCLEOTIDE SEQUENCE [LARGE SCALE GENOMIC DNA]</scope>
    <source>
        <strain evidence="7 8">SK1126</strain>
    </source>
</reference>
<dbReference type="Proteomes" id="UP000028093">
    <property type="component" value="Unassembled WGS sequence"/>
</dbReference>
<protein>
    <submittedName>
        <fullName evidence="7">FemAB family protein</fullName>
    </submittedName>
</protein>
<dbReference type="PATRIC" id="fig|28037.99.peg.1251"/>
<dbReference type="Pfam" id="PF02388">
    <property type="entry name" value="FemAB"/>
    <property type="match status" value="1"/>
</dbReference>
<keyword evidence="5" id="KW-0012">Acyltransferase</keyword>
<dbReference type="PROSITE" id="PS51191">
    <property type="entry name" value="FEMABX"/>
    <property type="match status" value="1"/>
</dbReference>
<gene>
    <name evidence="7" type="ORF">SK1126_1332</name>
</gene>
<name>A0A081PNU9_STRMT</name>
<keyword evidence="2" id="KW-0808">Transferase</keyword>
<dbReference type="GO" id="GO:0016755">
    <property type="term" value="F:aminoacyltransferase activity"/>
    <property type="evidence" value="ECO:0007669"/>
    <property type="project" value="InterPro"/>
</dbReference>
<dbReference type="PANTHER" id="PTHR36174:SF1">
    <property type="entry name" value="LIPID II:GLYCINE GLYCYLTRANSFERASE"/>
    <property type="match status" value="1"/>
</dbReference>
<evidence type="ECO:0000256" key="6">
    <source>
        <dbReference type="ARBA" id="ARBA00023316"/>
    </source>
</evidence>
<dbReference type="AlphaFoldDB" id="A0A081PNU9"/>
<dbReference type="GO" id="GO:0008360">
    <property type="term" value="P:regulation of cell shape"/>
    <property type="evidence" value="ECO:0007669"/>
    <property type="project" value="UniProtKB-KW"/>
</dbReference>
<evidence type="ECO:0000256" key="3">
    <source>
        <dbReference type="ARBA" id="ARBA00022960"/>
    </source>
</evidence>
<dbReference type="SUPFAM" id="SSF55729">
    <property type="entry name" value="Acyl-CoA N-acyltransferases (Nat)"/>
    <property type="match status" value="1"/>
</dbReference>
<comment type="similarity">
    <text evidence="1">Belongs to the FemABX family.</text>
</comment>
<evidence type="ECO:0000256" key="4">
    <source>
        <dbReference type="ARBA" id="ARBA00022984"/>
    </source>
</evidence>
<keyword evidence="3" id="KW-0133">Cell shape</keyword>
<dbReference type="PANTHER" id="PTHR36174">
    <property type="entry name" value="LIPID II:GLYCINE GLYCYLTRANSFERASE"/>
    <property type="match status" value="1"/>
</dbReference>
<dbReference type="EMBL" id="JPFT01000006">
    <property type="protein sequence ID" value="KEQ32372.1"/>
    <property type="molecule type" value="Genomic_DNA"/>
</dbReference>
<accession>A0A081PNU9</accession>
<proteinExistence type="inferred from homology"/>
<dbReference type="InterPro" id="IPR003447">
    <property type="entry name" value="FEMABX"/>
</dbReference>
<keyword evidence="6" id="KW-0961">Cell wall biogenesis/degradation</keyword>
<dbReference type="GO" id="GO:0009252">
    <property type="term" value="P:peptidoglycan biosynthetic process"/>
    <property type="evidence" value="ECO:0007669"/>
    <property type="project" value="UniProtKB-KW"/>
</dbReference>